<evidence type="ECO:0000313" key="1">
    <source>
        <dbReference type="EMBL" id="MDR4307103.1"/>
    </source>
</evidence>
<evidence type="ECO:0000313" key="2">
    <source>
        <dbReference type="Proteomes" id="UP001181622"/>
    </source>
</evidence>
<keyword evidence="2" id="KW-1185">Reference proteome</keyword>
<organism evidence="1 2">
    <name type="scientific">Chelatococcus sambhunathii</name>
    <dbReference type="NCBI Taxonomy" id="363953"/>
    <lineage>
        <taxon>Bacteria</taxon>
        <taxon>Pseudomonadati</taxon>
        <taxon>Pseudomonadota</taxon>
        <taxon>Alphaproteobacteria</taxon>
        <taxon>Hyphomicrobiales</taxon>
        <taxon>Chelatococcaceae</taxon>
        <taxon>Chelatococcus</taxon>
    </lineage>
</organism>
<dbReference type="RefSeq" id="WP_309391618.1">
    <property type="nucleotide sequence ID" value="NZ_JADBEO010000020.1"/>
</dbReference>
<proteinExistence type="predicted"/>
<dbReference type="Proteomes" id="UP001181622">
    <property type="component" value="Unassembled WGS sequence"/>
</dbReference>
<dbReference type="Pfam" id="PF09957">
    <property type="entry name" value="VapB_antitoxin"/>
    <property type="match status" value="1"/>
</dbReference>
<dbReference type="InterPro" id="IPR019239">
    <property type="entry name" value="VapB_antitoxin"/>
</dbReference>
<reference evidence="1" key="1">
    <citation type="submission" date="2020-10" db="EMBL/GenBank/DDBJ databases">
        <authorList>
            <person name="Abbas A."/>
            <person name="Razzaq R."/>
            <person name="Waqas M."/>
            <person name="Abbas N."/>
            <person name="Nielsen T.K."/>
            <person name="Hansen L.H."/>
            <person name="Hussain S."/>
            <person name="Shahid M."/>
        </authorList>
    </citation>
    <scope>NUCLEOTIDE SEQUENCE</scope>
    <source>
        <strain evidence="1">S14</strain>
    </source>
</reference>
<comment type="caution">
    <text evidence="1">The sequence shown here is derived from an EMBL/GenBank/DDBJ whole genome shotgun (WGS) entry which is preliminary data.</text>
</comment>
<name>A0ABU1DG54_9HYPH</name>
<accession>A0ABU1DG54</accession>
<protein>
    <submittedName>
        <fullName evidence="1">Type II toxin-antitoxin system VapB family antitoxin</fullName>
    </submittedName>
</protein>
<gene>
    <name evidence="1" type="ORF">IHQ68_10775</name>
</gene>
<dbReference type="EMBL" id="JADBEO010000020">
    <property type="protein sequence ID" value="MDR4307103.1"/>
    <property type="molecule type" value="Genomic_DNA"/>
</dbReference>
<sequence>MRTNIDIDDELLREVMAVTGQTTKKGAVEEALRRLVVTARRRRAINDLWGMGWNGDLEEMRRSWTFEDAGIGSEKT</sequence>